<dbReference type="GO" id="GO:0004020">
    <property type="term" value="F:adenylylsulfate kinase activity"/>
    <property type="evidence" value="ECO:0007669"/>
    <property type="project" value="UniProtKB-UniRule"/>
</dbReference>
<dbReference type="GO" id="GO:0005524">
    <property type="term" value="F:ATP binding"/>
    <property type="evidence" value="ECO:0007669"/>
    <property type="project" value="UniProtKB-UniRule"/>
</dbReference>
<keyword evidence="6 9" id="KW-0547">Nucleotide-binding</keyword>
<keyword evidence="5 9" id="KW-0808">Transferase</keyword>
<evidence type="ECO:0000313" key="13">
    <source>
        <dbReference type="Proteomes" id="UP000234748"/>
    </source>
</evidence>
<keyword evidence="8 9" id="KW-0067">ATP-binding</keyword>
<dbReference type="OrthoDB" id="9804504at2"/>
<evidence type="ECO:0000256" key="9">
    <source>
        <dbReference type="HAMAP-Rule" id="MF_00065"/>
    </source>
</evidence>
<dbReference type="InterPro" id="IPR002891">
    <property type="entry name" value="APS"/>
</dbReference>
<keyword evidence="9" id="KW-0597">Phosphoprotein</keyword>
<evidence type="ECO:0000256" key="7">
    <source>
        <dbReference type="ARBA" id="ARBA00022777"/>
    </source>
</evidence>
<keyword evidence="13" id="KW-1185">Reference proteome</keyword>
<gene>
    <name evidence="9 12" type="primary">cysC</name>
    <name evidence="12" type="ORF">CUU66_00235</name>
</gene>
<evidence type="ECO:0000256" key="5">
    <source>
        <dbReference type="ARBA" id="ARBA00022679"/>
    </source>
</evidence>
<dbReference type="HAMAP" id="MF_00065">
    <property type="entry name" value="Adenylyl_sulf_kinase"/>
    <property type="match status" value="1"/>
</dbReference>
<comment type="similarity">
    <text evidence="4 9 10">Belongs to the APS kinase family.</text>
</comment>
<sequence length="209" mass="23552">MTKATNITWHEASITKEDRRTQNGHGSCVLWFTGLSGSGKSTIANAFSSYMYQQGINEYVLDGDNIRHGLNKDLGFSDADRTENIRRIGEVAKLFVDSGKVVTTAFISPFRSDRDQVRALFGKGEFIEVFVDCPLDECERRDPKQLYAKARRGEIKDFTGIDSPYEAPENPEITLRSDQLTIEQAVIAIADYLRKQKIFEDSKTANILT</sequence>
<evidence type="ECO:0000256" key="2">
    <source>
        <dbReference type="ARBA" id="ARBA00002632"/>
    </source>
</evidence>
<evidence type="ECO:0000313" key="12">
    <source>
        <dbReference type="EMBL" id="PLT31894.1"/>
    </source>
</evidence>
<comment type="function">
    <text evidence="2 9 10">Catalyzes the synthesis of activated sulfate.</text>
</comment>
<evidence type="ECO:0000256" key="8">
    <source>
        <dbReference type="ARBA" id="ARBA00022840"/>
    </source>
</evidence>
<dbReference type="PANTHER" id="PTHR11055:SF1">
    <property type="entry name" value="PAPS SYNTHETASE, ISOFORM D"/>
    <property type="match status" value="1"/>
</dbReference>
<dbReference type="CDD" id="cd02027">
    <property type="entry name" value="APSK"/>
    <property type="match status" value="1"/>
</dbReference>
<comment type="pathway">
    <text evidence="3 9 10">Sulfur metabolism; hydrogen sulfide biosynthesis; sulfite from sulfate: step 2/3.</text>
</comment>
<evidence type="ECO:0000256" key="3">
    <source>
        <dbReference type="ARBA" id="ARBA00004806"/>
    </source>
</evidence>
<evidence type="ECO:0000256" key="6">
    <source>
        <dbReference type="ARBA" id="ARBA00022741"/>
    </source>
</evidence>
<dbReference type="RefSeq" id="WP_101639675.1">
    <property type="nucleotide sequence ID" value="NZ_PGUY01000001.1"/>
</dbReference>
<protein>
    <recommendedName>
        <fullName evidence="9 10">Adenylyl-sulfate kinase</fullName>
        <ecNumber evidence="9 10">2.7.1.25</ecNumber>
    </recommendedName>
    <alternativeName>
        <fullName evidence="9">APS kinase</fullName>
    </alternativeName>
    <alternativeName>
        <fullName evidence="9">ATP adenosine-5'-phosphosulfate 3'-phosphotransferase</fullName>
    </alternativeName>
    <alternativeName>
        <fullName evidence="9">Adenosine-5'-phosphosulfate kinase</fullName>
    </alternativeName>
</protein>
<dbReference type="FunFam" id="3.40.50.300:FF:000212">
    <property type="entry name" value="Adenylyl-sulfate kinase"/>
    <property type="match status" value="1"/>
</dbReference>
<feature type="active site" description="Phosphoserine intermediate" evidence="9">
    <location>
        <position position="108"/>
    </location>
</feature>
<dbReference type="EC" id="2.7.1.25" evidence="9 10"/>
<reference evidence="12 13" key="1">
    <citation type="submission" date="2017-11" db="EMBL/GenBank/DDBJ databases">
        <title>Comparitive Functional Genomics of Dry Heat Resistant strains isolated from the Viking Spacecraft.</title>
        <authorList>
            <person name="Seuylemezian A."/>
            <person name="Cooper K."/>
            <person name="Vaishampayan P."/>
        </authorList>
    </citation>
    <scope>NUCLEOTIDE SEQUENCE [LARGE SCALE GENOMIC DNA]</scope>
    <source>
        <strain evidence="12 13">V1-29</strain>
    </source>
</reference>
<evidence type="ECO:0000256" key="4">
    <source>
        <dbReference type="ARBA" id="ARBA00007008"/>
    </source>
</evidence>
<evidence type="ECO:0000256" key="1">
    <source>
        <dbReference type="ARBA" id="ARBA00001823"/>
    </source>
</evidence>
<keyword evidence="7 9" id="KW-0418">Kinase</keyword>
<comment type="caution">
    <text evidence="12">The sequence shown here is derived from an EMBL/GenBank/DDBJ whole genome shotgun (WGS) entry which is preliminary data.</text>
</comment>
<name>A0A2N5MC11_9BACI</name>
<dbReference type="Proteomes" id="UP000234748">
    <property type="component" value="Unassembled WGS sequence"/>
</dbReference>
<dbReference type="NCBIfam" id="NF003013">
    <property type="entry name" value="PRK03846.1"/>
    <property type="match status" value="1"/>
</dbReference>
<evidence type="ECO:0000256" key="10">
    <source>
        <dbReference type="RuleBase" id="RU004347"/>
    </source>
</evidence>
<dbReference type="GO" id="GO:0070814">
    <property type="term" value="P:hydrogen sulfide biosynthetic process"/>
    <property type="evidence" value="ECO:0007669"/>
    <property type="project" value="UniProtKB-UniRule"/>
</dbReference>
<dbReference type="UniPathway" id="UPA00140">
    <property type="reaction ID" value="UER00205"/>
</dbReference>
<dbReference type="Gene3D" id="3.40.50.300">
    <property type="entry name" value="P-loop containing nucleotide triphosphate hydrolases"/>
    <property type="match status" value="1"/>
</dbReference>
<proteinExistence type="inferred from homology"/>
<feature type="domain" description="APS kinase" evidence="11">
    <location>
        <begin position="27"/>
        <end position="175"/>
    </location>
</feature>
<evidence type="ECO:0000259" key="11">
    <source>
        <dbReference type="Pfam" id="PF01583"/>
    </source>
</evidence>
<accession>A0A2N5MC11</accession>
<dbReference type="InterPro" id="IPR027417">
    <property type="entry name" value="P-loop_NTPase"/>
</dbReference>
<organism evidence="12 13">
    <name type="scientific">Peribacillus deserti</name>
    <dbReference type="NCBI Taxonomy" id="673318"/>
    <lineage>
        <taxon>Bacteria</taxon>
        <taxon>Bacillati</taxon>
        <taxon>Bacillota</taxon>
        <taxon>Bacilli</taxon>
        <taxon>Bacillales</taxon>
        <taxon>Bacillaceae</taxon>
        <taxon>Peribacillus</taxon>
    </lineage>
</organism>
<dbReference type="AlphaFoldDB" id="A0A2N5MC11"/>
<dbReference type="InterPro" id="IPR059117">
    <property type="entry name" value="APS_kinase_dom"/>
</dbReference>
<dbReference type="EMBL" id="PGUY01000001">
    <property type="protein sequence ID" value="PLT31894.1"/>
    <property type="molecule type" value="Genomic_DNA"/>
</dbReference>
<dbReference type="PANTHER" id="PTHR11055">
    <property type="entry name" value="BIFUNCTIONAL 3'-PHOSPHOADENOSINE 5'-PHOSPHOSULFATE SYNTHASE"/>
    <property type="match status" value="1"/>
</dbReference>
<feature type="binding site" evidence="9">
    <location>
        <begin position="34"/>
        <end position="41"/>
    </location>
    <ligand>
        <name>ATP</name>
        <dbReference type="ChEBI" id="CHEBI:30616"/>
    </ligand>
</feature>
<dbReference type="Pfam" id="PF01583">
    <property type="entry name" value="APS_kinase"/>
    <property type="match status" value="1"/>
</dbReference>
<dbReference type="SUPFAM" id="SSF52540">
    <property type="entry name" value="P-loop containing nucleoside triphosphate hydrolases"/>
    <property type="match status" value="1"/>
</dbReference>
<comment type="catalytic activity">
    <reaction evidence="1 9 10">
        <text>adenosine 5'-phosphosulfate + ATP = 3'-phosphoadenylyl sulfate + ADP + H(+)</text>
        <dbReference type="Rhea" id="RHEA:24152"/>
        <dbReference type="ChEBI" id="CHEBI:15378"/>
        <dbReference type="ChEBI" id="CHEBI:30616"/>
        <dbReference type="ChEBI" id="CHEBI:58243"/>
        <dbReference type="ChEBI" id="CHEBI:58339"/>
        <dbReference type="ChEBI" id="CHEBI:456216"/>
        <dbReference type="EC" id="2.7.1.25"/>
    </reaction>
</comment>
<dbReference type="GO" id="GO:0000103">
    <property type="term" value="P:sulfate assimilation"/>
    <property type="evidence" value="ECO:0007669"/>
    <property type="project" value="UniProtKB-UniRule"/>
</dbReference>
<dbReference type="NCBIfam" id="TIGR00455">
    <property type="entry name" value="apsK"/>
    <property type="match status" value="1"/>
</dbReference>